<evidence type="ECO:0000313" key="3">
    <source>
        <dbReference type="Proteomes" id="UP001056384"/>
    </source>
</evidence>
<dbReference type="EMBL" id="CP099422">
    <property type="protein sequence ID" value="USW53090.1"/>
    <property type="molecule type" value="Genomic_DNA"/>
</dbReference>
<protein>
    <submittedName>
        <fullName evidence="2">Uncharacterized protein</fullName>
    </submittedName>
</protein>
<gene>
    <name evidence="2" type="ORF">Slin15195_G064090</name>
</gene>
<name>A0A9Q9AQ88_9PEZI</name>
<evidence type="ECO:0000256" key="1">
    <source>
        <dbReference type="SAM" id="SignalP"/>
    </source>
</evidence>
<accession>A0A9Q9AQ88</accession>
<reference evidence="2" key="1">
    <citation type="submission" date="2022-06" db="EMBL/GenBank/DDBJ databases">
        <title>Complete genome sequences of two strains of the flax pathogen Septoria linicola.</title>
        <authorList>
            <person name="Lapalu N."/>
            <person name="Simon A."/>
            <person name="Demenou B."/>
            <person name="Paumier D."/>
            <person name="Guillot M.-P."/>
            <person name="Gout L."/>
            <person name="Valade R."/>
        </authorList>
    </citation>
    <scope>NUCLEOTIDE SEQUENCE</scope>
    <source>
        <strain evidence="2">SE15195</strain>
    </source>
</reference>
<feature type="signal peptide" evidence="1">
    <location>
        <begin position="1"/>
        <end position="20"/>
    </location>
</feature>
<feature type="chain" id="PRO_5040261966" evidence="1">
    <location>
        <begin position="21"/>
        <end position="124"/>
    </location>
</feature>
<dbReference type="Proteomes" id="UP001056384">
    <property type="component" value="Chromosome 5"/>
</dbReference>
<keyword evidence="3" id="KW-1185">Reference proteome</keyword>
<sequence>MQPTTLFALLLGVSASLVAAAPAAEAEASFFDGLKDFGNDLKDFGKNLYDQASGKNTLAEGQAFCNSGWGGSGACDAAGYWTFCCKDKKAGAYVNKKTPAGYDDGGKGLDPQSCDGDGIIMCSK</sequence>
<dbReference type="AlphaFoldDB" id="A0A9Q9AQ88"/>
<organism evidence="2 3">
    <name type="scientific">Septoria linicola</name>
    <dbReference type="NCBI Taxonomy" id="215465"/>
    <lineage>
        <taxon>Eukaryota</taxon>
        <taxon>Fungi</taxon>
        <taxon>Dikarya</taxon>
        <taxon>Ascomycota</taxon>
        <taxon>Pezizomycotina</taxon>
        <taxon>Dothideomycetes</taxon>
        <taxon>Dothideomycetidae</taxon>
        <taxon>Mycosphaerellales</taxon>
        <taxon>Mycosphaerellaceae</taxon>
        <taxon>Septoria</taxon>
    </lineage>
</organism>
<evidence type="ECO:0000313" key="2">
    <source>
        <dbReference type="EMBL" id="USW53090.1"/>
    </source>
</evidence>
<proteinExistence type="predicted"/>
<keyword evidence="1" id="KW-0732">Signal</keyword>